<proteinExistence type="predicted"/>
<gene>
    <name evidence="2" type="ORF">EEDITHA_LOCUS6969</name>
</gene>
<comment type="caution">
    <text evidence="2">The sequence shown here is derived from an EMBL/GenBank/DDBJ whole genome shotgun (WGS) entry which is preliminary data.</text>
</comment>
<evidence type="ECO:0000256" key="1">
    <source>
        <dbReference type="SAM" id="MobiDB-lite"/>
    </source>
</evidence>
<sequence>MTQTRSQAEKMGHQTLPLHYEEPPRSPSQRLAPENRKNVKISSKKALKKRRLLKLREEIIQWKLELPITRADVAELESDDDSELKPGEQTSKWEAHYIRSQEQSDTHDFRKEADNPRSNSDYIE</sequence>
<name>A0AAU9TW36_EUPED</name>
<feature type="region of interest" description="Disordered" evidence="1">
    <location>
        <begin position="1"/>
        <end position="43"/>
    </location>
</feature>
<dbReference type="EMBL" id="CAKOGL010000010">
    <property type="protein sequence ID" value="CAH2091076.1"/>
    <property type="molecule type" value="Genomic_DNA"/>
</dbReference>
<dbReference type="Proteomes" id="UP001153954">
    <property type="component" value="Unassembled WGS sequence"/>
</dbReference>
<organism evidence="2 3">
    <name type="scientific">Euphydryas editha</name>
    <name type="common">Edith's checkerspot</name>
    <dbReference type="NCBI Taxonomy" id="104508"/>
    <lineage>
        <taxon>Eukaryota</taxon>
        <taxon>Metazoa</taxon>
        <taxon>Ecdysozoa</taxon>
        <taxon>Arthropoda</taxon>
        <taxon>Hexapoda</taxon>
        <taxon>Insecta</taxon>
        <taxon>Pterygota</taxon>
        <taxon>Neoptera</taxon>
        <taxon>Endopterygota</taxon>
        <taxon>Lepidoptera</taxon>
        <taxon>Glossata</taxon>
        <taxon>Ditrysia</taxon>
        <taxon>Papilionoidea</taxon>
        <taxon>Nymphalidae</taxon>
        <taxon>Nymphalinae</taxon>
        <taxon>Euphydryas</taxon>
    </lineage>
</organism>
<dbReference type="AlphaFoldDB" id="A0AAU9TW36"/>
<keyword evidence="3" id="KW-1185">Reference proteome</keyword>
<evidence type="ECO:0000313" key="3">
    <source>
        <dbReference type="Proteomes" id="UP001153954"/>
    </source>
</evidence>
<reference evidence="2" key="1">
    <citation type="submission" date="2022-03" db="EMBL/GenBank/DDBJ databases">
        <authorList>
            <person name="Tunstrom K."/>
        </authorList>
    </citation>
    <scope>NUCLEOTIDE SEQUENCE</scope>
</reference>
<feature type="compositionally biased region" description="Basic and acidic residues" evidence="1">
    <location>
        <begin position="83"/>
        <end position="115"/>
    </location>
</feature>
<accession>A0AAU9TW36</accession>
<evidence type="ECO:0000313" key="2">
    <source>
        <dbReference type="EMBL" id="CAH2091076.1"/>
    </source>
</evidence>
<protein>
    <submittedName>
        <fullName evidence="2">Uncharacterized protein</fullName>
    </submittedName>
</protein>
<feature type="region of interest" description="Disordered" evidence="1">
    <location>
        <begin position="73"/>
        <end position="124"/>
    </location>
</feature>